<dbReference type="PANTHER" id="PTHR42852">
    <property type="entry name" value="THIOL:DISULFIDE INTERCHANGE PROTEIN DSBE"/>
    <property type="match status" value="1"/>
</dbReference>
<dbReference type="Gene3D" id="3.40.30.10">
    <property type="entry name" value="Glutaredoxin"/>
    <property type="match status" value="1"/>
</dbReference>
<dbReference type="SUPFAM" id="SSF52833">
    <property type="entry name" value="Thioredoxin-like"/>
    <property type="match status" value="1"/>
</dbReference>
<gene>
    <name evidence="3" type="ORF">sS8_1471</name>
</gene>
<reference evidence="3 4" key="1">
    <citation type="submission" date="2016-12" db="EMBL/GenBank/DDBJ databases">
        <title>Genome sequencing of Methylocaldum marinum.</title>
        <authorList>
            <person name="Takeuchi M."/>
            <person name="Kamagata Y."/>
            <person name="Hiraoka S."/>
            <person name="Oshima K."/>
            <person name="Hattori M."/>
            <person name="Iwasaki W."/>
        </authorList>
    </citation>
    <scope>NUCLEOTIDE SEQUENCE [LARGE SCALE GENOMIC DNA]</scope>
    <source>
        <strain evidence="3 4">S8</strain>
    </source>
</reference>
<sequence length="166" mass="19113">MKNARIWFLAAAIVMVASFGLYRWDFRQNAPDAEFVTITGERILLRELRGHPVLVTFWASDCRACLEEIPELVALYREFSERGFKLISVVMSYDIPSRVLSLARAKQLPYPIVLDPRGHFAETFNRVQLVPNSFLIAPDGHIVMHQLGRIDARNLRERVEQLFGEV</sequence>
<accession>A0A250KR24</accession>
<dbReference type="EMBL" id="AP017928">
    <property type="protein sequence ID" value="BBA33431.1"/>
    <property type="molecule type" value="Genomic_DNA"/>
</dbReference>
<dbReference type="AlphaFoldDB" id="A0A250KR24"/>
<dbReference type="CDD" id="cd02966">
    <property type="entry name" value="TlpA_like_family"/>
    <property type="match status" value="1"/>
</dbReference>
<keyword evidence="1" id="KW-0472">Membrane</keyword>
<keyword evidence="4" id="KW-1185">Reference proteome</keyword>
<evidence type="ECO:0000313" key="3">
    <source>
        <dbReference type="EMBL" id="BBA33431.1"/>
    </source>
</evidence>
<proteinExistence type="predicted"/>
<dbReference type="PANTHER" id="PTHR42852:SF13">
    <property type="entry name" value="PROTEIN DIPZ"/>
    <property type="match status" value="1"/>
</dbReference>
<dbReference type="InterPro" id="IPR013766">
    <property type="entry name" value="Thioredoxin_domain"/>
</dbReference>
<dbReference type="PROSITE" id="PS51352">
    <property type="entry name" value="THIOREDOXIN_2"/>
    <property type="match status" value="1"/>
</dbReference>
<keyword evidence="1" id="KW-1133">Transmembrane helix</keyword>
<feature type="domain" description="Thioredoxin" evidence="2">
    <location>
        <begin position="24"/>
        <end position="164"/>
    </location>
</feature>
<evidence type="ECO:0000259" key="2">
    <source>
        <dbReference type="PROSITE" id="PS51352"/>
    </source>
</evidence>
<dbReference type="GO" id="GO:0016491">
    <property type="term" value="F:oxidoreductase activity"/>
    <property type="evidence" value="ECO:0007669"/>
    <property type="project" value="InterPro"/>
</dbReference>
<evidence type="ECO:0000313" key="4">
    <source>
        <dbReference type="Proteomes" id="UP000266313"/>
    </source>
</evidence>
<dbReference type="InterPro" id="IPR050553">
    <property type="entry name" value="Thioredoxin_ResA/DsbE_sf"/>
</dbReference>
<dbReference type="Pfam" id="PF00578">
    <property type="entry name" value="AhpC-TSA"/>
    <property type="match status" value="1"/>
</dbReference>
<dbReference type="RefSeq" id="WP_119629038.1">
    <property type="nucleotide sequence ID" value="NZ_AP017928.1"/>
</dbReference>
<dbReference type="OrthoDB" id="9788279at2"/>
<keyword evidence="1" id="KW-0812">Transmembrane</keyword>
<protein>
    <submittedName>
        <fullName evidence="3">Redoxin domain protein</fullName>
    </submittedName>
</protein>
<dbReference type="InterPro" id="IPR000866">
    <property type="entry name" value="AhpC/TSA"/>
</dbReference>
<feature type="transmembrane region" description="Helical" evidence="1">
    <location>
        <begin position="6"/>
        <end position="24"/>
    </location>
</feature>
<evidence type="ECO:0000256" key="1">
    <source>
        <dbReference type="SAM" id="Phobius"/>
    </source>
</evidence>
<organism evidence="3 4">
    <name type="scientific">Methylocaldum marinum</name>
    <dbReference type="NCBI Taxonomy" id="1432792"/>
    <lineage>
        <taxon>Bacteria</taxon>
        <taxon>Pseudomonadati</taxon>
        <taxon>Pseudomonadota</taxon>
        <taxon>Gammaproteobacteria</taxon>
        <taxon>Methylococcales</taxon>
        <taxon>Methylococcaceae</taxon>
        <taxon>Methylocaldum</taxon>
    </lineage>
</organism>
<dbReference type="GO" id="GO:0016209">
    <property type="term" value="F:antioxidant activity"/>
    <property type="evidence" value="ECO:0007669"/>
    <property type="project" value="InterPro"/>
</dbReference>
<dbReference type="KEGG" id="mmai:sS8_1471"/>
<dbReference type="Proteomes" id="UP000266313">
    <property type="component" value="Chromosome"/>
</dbReference>
<dbReference type="InterPro" id="IPR036249">
    <property type="entry name" value="Thioredoxin-like_sf"/>
</dbReference>
<name>A0A250KR24_9GAMM</name>